<evidence type="ECO:0000256" key="4">
    <source>
        <dbReference type="ARBA" id="ARBA00002713"/>
    </source>
</evidence>
<comment type="cofactor">
    <cofactor evidence="2">
        <name>Mn(2+)</name>
        <dbReference type="ChEBI" id="CHEBI:29035"/>
    </cofactor>
</comment>
<dbReference type="GO" id="GO:0008198">
    <property type="term" value="F:ferrous iron binding"/>
    <property type="evidence" value="ECO:0007669"/>
    <property type="project" value="TreeGrafter"/>
</dbReference>
<dbReference type="Gene3D" id="3.20.20.150">
    <property type="entry name" value="Divalent-metal-dependent TIM barrel enzymes"/>
    <property type="match status" value="1"/>
</dbReference>
<reference evidence="11 12" key="1">
    <citation type="submission" date="2018-04" db="EMBL/GenBank/DDBJ databases">
        <title>Genomic Encyclopedia of Type Strains, Phase III (KMG-III): the genomes of soil and plant-associated and newly described type strains.</title>
        <authorList>
            <person name="Whitman W."/>
        </authorList>
    </citation>
    <scope>NUCLEOTIDE SEQUENCE [LARGE SCALE GENOMIC DNA]</scope>
    <source>
        <strain evidence="11 12">MA101b</strain>
    </source>
</reference>
<comment type="function">
    <text evidence="4">Catalyzes the dehydration of D-mannonate.</text>
</comment>
<gene>
    <name evidence="11" type="ORF">C8J26_3491</name>
</gene>
<keyword evidence="12" id="KW-1185">Reference proteome</keyword>
<dbReference type="AlphaFoldDB" id="A0A2T5GH32"/>
<organism evidence="11 12">
    <name type="scientific">Sphingomonas aurantiaca</name>
    <dbReference type="NCBI Taxonomy" id="185949"/>
    <lineage>
        <taxon>Bacteria</taxon>
        <taxon>Pseudomonadati</taxon>
        <taxon>Pseudomonadota</taxon>
        <taxon>Alphaproteobacteria</taxon>
        <taxon>Sphingomonadales</taxon>
        <taxon>Sphingomonadaceae</taxon>
        <taxon>Sphingomonas</taxon>
    </lineage>
</organism>
<evidence type="ECO:0000313" key="12">
    <source>
        <dbReference type="Proteomes" id="UP000244189"/>
    </source>
</evidence>
<dbReference type="EMBL" id="QAOG01000007">
    <property type="protein sequence ID" value="PTQ58624.1"/>
    <property type="molecule type" value="Genomic_DNA"/>
</dbReference>
<evidence type="ECO:0000256" key="7">
    <source>
        <dbReference type="ARBA" id="ARBA00012927"/>
    </source>
</evidence>
<dbReference type="PANTHER" id="PTHR30387:SF2">
    <property type="entry name" value="MANNONATE DEHYDRATASE"/>
    <property type="match status" value="1"/>
</dbReference>
<keyword evidence="8" id="KW-0408">Iron</keyword>
<evidence type="ECO:0000256" key="5">
    <source>
        <dbReference type="ARBA" id="ARBA00004892"/>
    </source>
</evidence>
<dbReference type="SUPFAM" id="SSF51658">
    <property type="entry name" value="Xylose isomerase-like"/>
    <property type="match status" value="1"/>
</dbReference>
<comment type="cofactor">
    <cofactor evidence="3">
        <name>Fe(2+)</name>
        <dbReference type="ChEBI" id="CHEBI:29033"/>
    </cofactor>
</comment>
<dbReference type="EC" id="4.2.1.8" evidence="7"/>
<evidence type="ECO:0000256" key="9">
    <source>
        <dbReference type="ARBA" id="ARBA00023211"/>
    </source>
</evidence>
<dbReference type="InterPro" id="IPR036237">
    <property type="entry name" value="Xyl_isomerase-like_sf"/>
</dbReference>
<comment type="catalytic activity">
    <reaction evidence="1">
        <text>D-mannonate = 2-dehydro-3-deoxy-D-gluconate + H2O</text>
        <dbReference type="Rhea" id="RHEA:20097"/>
        <dbReference type="ChEBI" id="CHEBI:15377"/>
        <dbReference type="ChEBI" id="CHEBI:17767"/>
        <dbReference type="ChEBI" id="CHEBI:57990"/>
        <dbReference type="EC" id="4.2.1.8"/>
    </reaction>
</comment>
<evidence type="ECO:0000256" key="3">
    <source>
        <dbReference type="ARBA" id="ARBA00001954"/>
    </source>
</evidence>
<dbReference type="GO" id="GO:0030145">
    <property type="term" value="F:manganese ion binding"/>
    <property type="evidence" value="ECO:0007669"/>
    <property type="project" value="TreeGrafter"/>
</dbReference>
<evidence type="ECO:0000256" key="10">
    <source>
        <dbReference type="ARBA" id="ARBA00023239"/>
    </source>
</evidence>
<sequence length="384" mass="42878">MHRRTFMLGTGAAASLSVIGEAAEAQTRQTQSRRRATPPAASQYRMKLGCQSMPSTDAHFEVFARYGVRNISARATIADGRMYPTVAELTTLKQMAERHGLSLDMLEPEILNSTHIDREKHPGIMLGQDPDREREIEAFATTLRNCAAVGIPCVKYNMSLLGVLRTAPVEGRGGSKYFGWDLAKAKPPTPLTRAGRVDATEFWKRITYFLDRIVPIANETKVRIACHPQDPGTPPGGYQGIDNVLGTIEGLKRFVLINESPYHGLNFCQGSVCENLTDPANQIFDVIRWFGERKKIFNVHFRNIHGARNRFNETFPDEGDIDMVRALRTYAEVGYDGMIMPDHVPGMDDPLVVDGKPVWTPRAENFAFCYGYIRGLLQSAQRSA</sequence>
<dbReference type="GO" id="GO:0042840">
    <property type="term" value="P:D-glucuronate catabolic process"/>
    <property type="evidence" value="ECO:0007669"/>
    <property type="project" value="TreeGrafter"/>
</dbReference>
<evidence type="ECO:0000256" key="2">
    <source>
        <dbReference type="ARBA" id="ARBA00001936"/>
    </source>
</evidence>
<dbReference type="Proteomes" id="UP000244189">
    <property type="component" value="Unassembled WGS sequence"/>
</dbReference>
<evidence type="ECO:0000313" key="11">
    <source>
        <dbReference type="EMBL" id="PTQ58624.1"/>
    </source>
</evidence>
<dbReference type="RefSeq" id="WP_107959449.1">
    <property type="nucleotide sequence ID" value="NZ_QAOG01000007.1"/>
</dbReference>
<accession>A0A2T5GH32</accession>
<comment type="caution">
    <text evidence="11">The sequence shown here is derived from an EMBL/GenBank/DDBJ whole genome shotgun (WGS) entry which is preliminary data.</text>
</comment>
<keyword evidence="9" id="KW-0464">Manganese</keyword>
<comment type="similarity">
    <text evidence="6">Belongs to the mannonate dehydratase family.</text>
</comment>
<evidence type="ECO:0000256" key="1">
    <source>
        <dbReference type="ARBA" id="ARBA00001794"/>
    </source>
</evidence>
<dbReference type="PANTHER" id="PTHR30387">
    <property type="entry name" value="MANNONATE DEHYDRATASE"/>
    <property type="match status" value="1"/>
</dbReference>
<comment type="pathway">
    <text evidence="5">Carbohydrate metabolism; pentose and glucuronate interconversion.</text>
</comment>
<keyword evidence="10" id="KW-0456">Lyase</keyword>
<dbReference type="InterPro" id="IPR004628">
    <property type="entry name" value="Man_deHydtase"/>
</dbReference>
<name>A0A2T5GH32_9SPHN</name>
<dbReference type="UniPathway" id="UPA00246"/>
<evidence type="ECO:0000256" key="6">
    <source>
        <dbReference type="ARBA" id="ARBA00007389"/>
    </source>
</evidence>
<evidence type="ECO:0000256" key="8">
    <source>
        <dbReference type="ARBA" id="ARBA00023004"/>
    </source>
</evidence>
<proteinExistence type="inferred from homology"/>
<dbReference type="Pfam" id="PF03786">
    <property type="entry name" value="UxuA"/>
    <property type="match status" value="2"/>
</dbReference>
<protein>
    <recommendedName>
        <fullName evidence="7">mannonate dehydratase</fullName>
        <ecNumber evidence="7">4.2.1.8</ecNumber>
    </recommendedName>
</protein>
<dbReference type="GO" id="GO:0008927">
    <property type="term" value="F:mannonate dehydratase activity"/>
    <property type="evidence" value="ECO:0007669"/>
    <property type="project" value="UniProtKB-EC"/>
</dbReference>